<keyword evidence="2" id="KW-1185">Reference proteome</keyword>
<evidence type="ECO:0000313" key="2">
    <source>
        <dbReference type="Proteomes" id="UP001163603"/>
    </source>
</evidence>
<dbReference type="EMBL" id="CM047738">
    <property type="protein sequence ID" value="KAJ0045703.1"/>
    <property type="molecule type" value="Genomic_DNA"/>
</dbReference>
<dbReference type="Proteomes" id="UP001163603">
    <property type="component" value="Chromosome 3"/>
</dbReference>
<protein>
    <submittedName>
        <fullName evidence="1">Uncharacterized protein</fullName>
    </submittedName>
</protein>
<sequence length="92" mass="10587">MGTTDLQIGRIQQDSYIDHLVLFAREAETTNLSTYHVNSPLRKHRYPEGVCLLQLLLQWCRKPGFLLTDLCRCYLISRAAEGEFLEAETCLV</sequence>
<comment type="caution">
    <text evidence="1">The sequence shown here is derived from an EMBL/GenBank/DDBJ whole genome shotgun (WGS) entry which is preliminary data.</text>
</comment>
<gene>
    <name evidence="1" type="ORF">Pint_04157</name>
</gene>
<accession>A0ACC0Z725</accession>
<organism evidence="1 2">
    <name type="scientific">Pistacia integerrima</name>
    <dbReference type="NCBI Taxonomy" id="434235"/>
    <lineage>
        <taxon>Eukaryota</taxon>
        <taxon>Viridiplantae</taxon>
        <taxon>Streptophyta</taxon>
        <taxon>Embryophyta</taxon>
        <taxon>Tracheophyta</taxon>
        <taxon>Spermatophyta</taxon>
        <taxon>Magnoliopsida</taxon>
        <taxon>eudicotyledons</taxon>
        <taxon>Gunneridae</taxon>
        <taxon>Pentapetalae</taxon>
        <taxon>rosids</taxon>
        <taxon>malvids</taxon>
        <taxon>Sapindales</taxon>
        <taxon>Anacardiaceae</taxon>
        <taxon>Pistacia</taxon>
    </lineage>
</organism>
<proteinExistence type="predicted"/>
<evidence type="ECO:0000313" key="1">
    <source>
        <dbReference type="EMBL" id="KAJ0045703.1"/>
    </source>
</evidence>
<reference evidence="2" key="1">
    <citation type="journal article" date="2023" name="G3 (Bethesda)">
        <title>Genome assembly and association tests identify interacting loci associated with vigor, precocity, and sex in interspecific pistachio rootstocks.</title>
        <authorList>
            <person name="Palmer W."/>
            <person name="Jacygrad E."/>
            <person name="Sagayaradj S."/>
            <person name="Cavanaugh K."/>
            <person name="Han R."/>
            <person name="Bertier L."/>
            <person name="Beede B."/>
            <person name="Kafkas S."/>
            <person name="Golino D."/>
            <person name="Preece J."/>
            <person name="Michelmore R."/>
        </authorList>
    </citation>
    <scope>NUCLEOTIDE SEQUENCE [LARGE SCALE GENOMIC DNA]</scope>
</reference>
<name>A0ACC0Z725_9ROSI</name>